<accession>A0ABX9JSY6</accession>
<dbReference type="PRINTS" id="PR00080">
    <property type="entry name" value="SDRFAMILY"/>
</dbReference>
<name>A0ABX9JSY6_9BACT</name>
<proteinExistence type="inferred from homology"/>
<evidence type="ECO:0000256" key="3">
    <source>
        <dbReference type="RuleBase" id="RU000363"/>
    </source>
</evidence>
<sequence length="270" mass="28691">MPPMQGKTVVITGASSGIGEELAVALAGRGAQVVLAARSEAELERVKQRCAQAGGRAVVVPTDVGDPEACRRLVARAVEAFGGIDCFVNNAGIAMRGRFEDVTDLSIFERLMRVNYLGAVYCTHAALPYVKARKGQLVAISSLTGKNGVPTRSGYAATKHAMQGFFDSLRIELSGTGVDVLVVSPGFVVSNIRARALGPDGSAGHADIAEEKGNRVMDTRTCVALILRAMERRERELVMMPAAKLMLAVKALVPGVIDRLASRMMKQVKP</sequence>
<keyword evidence="2" id="KW-0560">Oxidoreductase</keyword>
<comment type="similarity">
    <text evidence="1 3">Belongs to the short-chain dehydrogenases/reductases (SDR) family.</text>
</comment>
<dbReference type="Pfam" id="PF00106">
    <property type="entry name" value="adh_short"/>
    <property type="match status" value="1"/>
</dbReference>
<comment type="caution">
    <text evidence="5">The sequence shown here is derived from an EMBL/GenBank/DDBJ whole genome shotgun (WGS) entry which is preliminary data.</text>
</comment>
<evidence type="ECO:0000256" key="2">
    <source>
        <dbReference type="ARBA" id="ARBA00023002"/>
    </source>
</evidence>
<gene>
    <name evidence="5" type="ORF">ATI61_111106</name>
</gene>
<dbReference type="InterPro" id="IPR020904">
    <property type="entry name" value="Sc_DH/Rdtase_CS"/>
</dbReference>
<evidence type="ECO:0000313" key="6">
    <source>
        <dbReference type="Proteomes" id="UP000256345"/>
    </source>
</evidence>
<dbReference type="PRINTS" id="PR00081">
    <property type="entry name" value="GDHRDH"/>
</dbReference>
<dbReference type="InterPro" id="IPR036291">
    <property type="entry name" value="NAD(P)-bd_dom_sf"/>
</dbReference>
<dbReference type="SMART" id="SM00822">
    <property type="entry name" value="PKS_KR"/>
    <property type="match status" value="1"/>
</dbReference>
<dbReference type="Gene3D" id="3.40.50.720">
    <property type="entry name" value="NAD(P)-binding Rossmann-like Domain"/>
    <property type="match status" value="1"/>
</dbReference>
<evidence type="ECO:0000256" key="1">
    <source>
        <dbReference type="ARBA" id="ARBA00006484"/>
    </source>
</evidence>
<dbReference type="InterPro" id="IPR002347">
    <property type="entry name" value="SDR_fam"/>
</dbReference>
<dbReference type="PANTHER" id="PTHR44196:SF1">
    <property type="entry name" value="DEHYDROGENASE_REDUCTASE SDR FAMILY MEMBER 7B"/>
    <property type="match status" value="1"/>
</dbReference>
<reference evidence="5 6" key="1">
    <citation type="submission" date="2018-08" db="EMBL/GenBank/DDBJ databases">
        <title>Genomic Encyclopedia of Archaeal and Bacterial Type Strains, Phase II (KMG-II): from individual species to whole genera.</title>
        <authorList>
            <person name="Goeker M."/>
        </authorList>
    </citation>
    <scope>NUCLEOTIDE SEQUENCE [LARGE SCALE GENOMIC DNA]</scope>
    <source>
        <strain evidence="5 6">DSM 2261</strain>
    </source>
</reference>
<evidence type="ECO:0000259" key="4">
    <source>
        <dbReference type="SMART" id="SM00822"/>
    </source>
</evidence>
<dbReference type="RefSeq" id="WP_047860250.1">
    <property type="nucleotide sequence ID" value="NZ_CP011509.1"/>
</dbReference>
<organism evidence="5 6">
    <name type="scientific">Archangium gephyra</name>
    <dbReference type="NCBI Taxonomy" id="48"/>
    <lineage>
        <taxon>Bacteria</taxon>
        <taxon>Pseudomonadati</taxon>
        <taxon>Myxococcota</taxon>
        <taxon>Myxococcia</taxon>
        <taxon>Myxococcales</taxon>
        <taxon>Cystobacterineae</taxon>
        <taxon>Archangiaceae</taxon>
        <taxon>Archangium</taxon>
    </lineage>
</organism>
<dbReference type="Proteomes" id="UP000256345">
    <property type="component" value="Unassembled WGS sequence"/>
</dbReference>
<dbReference type="PANTHER" id="PTHR44196">
    <property type="entry name" value="DEHYDROGENASE/REDUCTASE SDR FAMILY MEMBER 7B"/>
    <property type="match status" value="1"/>
</dbReference>
<dbReference type="PROSITE" id="PS00061">
    <property type="entry name" value="ADH_SHORT"/>
    <property type="match status" value="1"/>
</dbReference>
<dbReference type="InterPro" id="IPR057326">
    <property type="entry name" value="KR_dom"/>
</dbReference>
<dbReference type="NCBIfam" id="NF004825">
    <property type="entry name" value="PRK06181.1"/>
    <property type="match status" value="1"/>
</dbReference>
<keyword evidence="6" id="KW-1185">Reference proteome</keyword>
<dbReference type="EMBL" id="QUMU01000011">
    <property type="protein sequence ID" value="REG26557.1"/>
    <property type="molecule type" value="Genomic_DNA"/>
</dbReference>
<feature type="domain" description="Ketoreductase" evidence="4">
    <location>
        <begin position="7"/>
        <end position="202"/>
    </location>
</feature>
<evidence type="ECO:0000313" key="5">
    <source>
        <dbReference type="EMBL" id="REG26557.1"/>
    </source>
</evidence>
<protein>
    <submittedName>
        <fullName evidence="5">Short-subunit dehydrogenase</fullName>
    </submittedName>
</protein>
<dbReference type="SUPFAM" id="SSF51735">
    <property type="entry name" value="NAD(P)-binding Rossmann-fold domains"/>
    <property type="match status" value="1"/>
</dbReference>